<dbReference type="AlphaFoldDB" id="A0A0F0KSB8"/>
<reference evidence="1 2" key="1">
    <citation type="submission" date="2015-02" db="EMBL/GenBank/DDBJ databases">
        <title>Draft genome sequences of ten Microbacterium spp. with emphasis on heavy metal contaminated environments.</title>
        <authorList>
            <person name="Corretto E."/>
        </authorList>
    </citation>
    <scope>NUCLEOTIDE SEQUENCE [LARGE SCALE GENOMIC DNA]</scope>
    <source>
        <strain evidence="1 2">BEL163</strain>
    </source>
</reference>
<dbReference type="Proteomes" id="UP000033725">
    <property type="component" value="Unassembled WGS sequence"/>
</dbReference>
<name>A0A0F0KSB8_9MICO</name>
<protein>
    <submittedName>
        <fullName evidence="1">Uncharacterized protein</fullName>
    </submittedName>
</protein>
<accession>A0A0F0KSB8</accession>
<sequence>MSRFSGIVVEVIDRYDKRVKLRPFDGDERLRSAPSTRRAAILHDARITDATGVTITGKARQRVVDRLMIDTGNMPPIFDPTAEGAVTRAYIPGLWNHGTVPAFIGPKGWGKTKLLFGELAPSLLIPDRRFLGAFEATQMTDAERARDVWMINSETRPTAVHEELIAGGLSFSTRAGVPCYVGPFGLDAGVLIVEHLPASGGATLFDLTDPAKAGWWEERLIRFTGTHEPPLVVVADGVSAMLGNDTNRYGAFTSAFRRLLQEAGIPNGLGVLHSPMDPRVNTPMNGLESMGEWDGMWIARADRFPIFPTTPRHFLTLPRLGDPIVSDARVSLGDDGRLTLGAASEGKAVAPVAPVDSERDRLLRKLSDAGGWAWTKTLCGTGDAYTSGSKLLKVLRAEGVVESREHQEGKIRGVQWRLPESDED</sequence>
<comment type="caution">
    <text evidence="1">The sequence shown here is derived from an EMBL/GenBank/DDBJ whole genome shotgun (WGS) entry which is preliminary data.</text>
</comment>
<dbReference type="EMBL" id="JYIV01000022">
    <property type="protein sequence ID" value="KJL23792.1"/>
    <property type="molecule type" value="Genomic_DNA"/>
</dbReference>
<proteinExistence type="predicted"/>
<organism evidence="1 2">
    <name type="scientific">Microbacterium oxydans</name>
    <dbReference type="NCBI Taxonomy" id="82380"/>
    <lineage>
        <taxon>Bacteria</taxon>
        <taxon>Bacillati</taxon>
        <taxon>Actinomycetota</taxon>
        <taxon>Actinomycetes</taxon>
        <taxon>Micrococcales</taxon>
        <taxon>Microbacteriaceae</taxon>
        <taxon>Microbacterium</taxon>
    </lineage>
</organism>
<evidence type="ECO:0000313" key="1">
    <source>
        <dbReference type="EMBL" id="KJL23792.1"/>
    </source>
</evidence>
<evidence type="ECO:0000313" key="2">
    <source>
        <dbReference type="Proteomes" id="UP000033725"/>
    </source>
</evidence>
<dbReference type="PATRIC" id="fig|82380.10.peg.1335"/>
<gene>
    <name evidence="1" type="ORF">RN51_01327</name>
</gene>